<dbReference type="EMBL" id="JAAABI010000006">
    <property type="protein sequence ID" value="NAY93117.1"/>
    <property type="molecule type" value="Genomic_DNA"/>
</dbReference>
<dbReference type="Gene3D" id="1.25.40.10">
    <property type="entry name" value="Tetratricopeptide repeat domain"/>
    <property type="match status" value="1"/>
</dbReference>
<dbReference type="Gene3D" id="3.40.50.1820">
    <property type="entry name" value="alpha/beta hydrolase"/>
    <property type="match status" value="2"/>
</dbReference>
<reference evidence="5" key="1">
    <citation type="submission" date="2020-01" db="EMBL/GenBank/DDBJ databases">
        <title>Muricauda ochracea sp. nov., isolated from a tidal flat of Garorim bay in Korea.</title>
        <authorList>
            <person name="Kim D."/>
            <person name="Yoo Y."/>
            <person name="Kim J.-J."/>
        </authorList>
    </citation>
    <scope>NUCLEOTIDE SEQUENCE</scope>
    <source>
        <strain evidence="5">JGD-17</strain>
    </source>
</reference>
<dbReference type="SMART" id="SM00028">
    <property type="entry name" value="TPR"/>
    <property type="match status" value="1"/>
</dbReference>
<dbReference type="AlphaFoldDB" id="A0A964TDV7"/>
<dbReference type="GO" id="GO:0003847">
    <property type="term" value="F:1-alkyl-2-acetylglycerophosphocholine esterase activity"/>
    <property type="evidence" value="ECO:0007669"/>
    <property type="project" value="TreeGrafter"/>
</dbReference>
<accession>A0A964TDV7</accession>
<dbReference type="InterPro" id="IPR011990">
    <property type="entry name" value="TPR-like_helical_dom_sf"/>
</dbReference>
<dbReference type="PROSITE" id="PS50005">
    <property type="entry name" value="TPR"/>
    <property type="match status" value="1"/>
</dbReference>
<evidence type="ECO:0000256" key="2">
    <source>
        <dbReference type="ARBA" id="ARBA00022963"/>
    </source>
</evidence>
<keyword evidence="6" id="KW-1185">Reference proteome</keyword>
<dbReference type="RefSeq" id="WP_166524527.1">
    <property type="nucleotide sequence ID" value="NZ_JAAABI010000006.1"/>
</dbReference>
<dbReference type="GO" id="GO:0016042">
    <property type="term" value="P:lipid catabolic process"/>
    <property type="evidence" value="ECO:0007669"/>
    <property type="project" value="UniProtKB-KW"/>
</dbReference>
<dbReference type="Proteomes" id="UP000667650">
    <property type="component" value="Unassembled WGS sequence"/>
</dbReference>
<comment type="caution">
    <text evidence="5">The sequence shown here is derived from an EMBL/GenBank/DDBJ whole genome shotgun (WGS) entry which is preliminary data.</text>
</comment>
<evidence type="ECO:0000256" key="3">
    <source>
        <dbReference type="ARBA" id="ARBA00023098"/>
    </source>
</evidence>
<evidence type="ECO:0000256" key="4">
    <source>
        <dbReference type="PROSITE-ProRule" id="PRU00339"/>
    </source>
</evidence>
<organism evidence="5 6">
    <name type="scientific">Flagellimonas ochracea</name>
    <dbReference type="NCBI Taxonomy" id="2696472"/>
    <lineage>
        <taxon>Bacteria</taxon>
        <taxon>Pseudomonadati</taxon>
        <taxon>Bacteroidota</taxon>
        <taxon>Flavobacteriia</taxon>
        <taxon>Flavobacteriales</taxon>
        <taxon>Flavobacteriaceae</taxon>
        <taxon>Flagellimonas</taxon>
    </lineage>
</organism>
<keyword evidence="1" id="KW-0378">Hydrolase</keyword>
<feature type="repeat" description="TPR" evidence="4">
    <location>
        <begin position="518"/>
        <end position="551"/>
    </location>
</feature>
<dbReference type="InterPro" id="IPR029058">
    <property type="entry name" value="AB_hydrolase_fold"/>
</dbReference>
<keyword evidence="4" id="KW-0802">TPR repeat</keyword>
<name>A0A964TDV7_9FLAO</name>
<dbReference type="PANTHER" id="PTHR10272:SF0">
    <property type="entry name" value="PLATELET-ACTIVATING FACTOR ACETYLHYDROLASE"/>
    <property type="match status" value="1"/>
</dbReference>
<evidence type="ECO:0000313" key="6">
    <source>
        <dbReference type="Proteomes" id="UP000667650"/>
    </source>
</evidence>
<evidence type="ECO:0000313" key="5">
    <source>
        <dbReference type="EMBL" id="NAY93117.1"/>
    </source>
</evidence>
<sequence>MKPLKFHFLNICAIVCLQGFGQTVLDLREPLGPYDVGFKVIHTYDYSRNFEGKHKQTKHPEGKNHYRPMQIGIWYPAEKSESSDLMKYEDYYLLKAHETGLLKDADTLRQMVIRESDPIEENQLLRELNSNVFASWDAKPVMGKFPTIIYAPSWWSTTFENELLFEFLASNGFIVLSSPSMGPKTREMPINELGITTQARDMEFLIGTAIGLSNADAGKLAVAGFSLGGLSNVFVASRDVAIKAWIGLDPSVHELYGIFKDSPYYDYSNFKMPTLFINSETFIHSLPFYEKLVYSDSYVFDLPFLTHTDLASQFLKLNLTHSALSEADMEKKIFGYNLICNYTLAFLQGVFHEDLKFGDMVAKKLIVSLRDKKMGVKFKSKKGLPRPKELTQALFKEDQKSIKVFLTSLNTSNGKFPYPEGEFRKIVFNVLKSNEKLGNEILELYGEFYPKSFYNDVVSHITPNESGIMFKTIYEFNGDCSFTYEQINHSAHRLFMSELPEEGIKYFELNQKLYPENYMANFNLGLGYFWLSEFGEAKHYFNRCLELNPDKRYEGLAHDFLKKV</sequence>
<gene>
    <name evidence="5" type="ORF">GTQ34_14470</name>
</gene>
<protein>
    <recommendedName>
        <fullName evidence="7">Tetratricopeptide repeat protein</fullName>
    </recommendedName>
</protein>
<evidence type="ECO:0008006" key="7">
    <source>
        <dbReference type="Google" id="ProtNLM"/>
    </source>
</evidence>
<keyword evidence="2" id="KW-0442">Lipid degradation</keyword>
<evidence type="ECO:0000256" key="1">
    <source>
        <dbReference type="ARBA" id="ARBA00022801"/>
    </source>
</evidence>
<dbReference type="SUPFAM" id="SSF53474">
    <property type="entry name" value="alpha/beta-Hydrolases"/>
    <property type="match status" value="1"/>
</dbReference>
<keyword evidence="3" id="KW-0443">Lipid metabolism</keyword>
<dbReference type="InterPro" id="IPR019734">
    <property type="entry name" value="TPR_rpt"/>
</dbReference>
<proteinExistence type="predicted"/>
<dbReference type="SUPFAM" id="SSF48452">
    <property type="entry name" value="TPR-like"/>
    <property type="match status" value="1"/>
</dbReference>
<dbReference type="PANTHER" id="PTHR10272">
    <property type="entry name" value="PLATELET-ACTIVATING FACTOR ACETYLHYDROLASE"/>
    <property type="match status" value="1"/>
</dbReference>